<accession>A0A6D2JU22</accession>
<proteinExistence type="predicted"/>
<organism evidence="1 2">
    <name type="scientific">Microthlaspi erraticum</name>
    <dbReference type="NCBI Taxonomy" id="1685480"/>
    <lineage>
        <taxon>Eukaryota</taxon>
        <taxon>Viridiplantae</taxon>
        <taxon>Streptophyta</taxon>
        <taxon>Embryophyta</taxon>
        <taxon>Tracheophyta</taxon>
        <taxon>Spermatophyta</taxon>
        <taxon>Magnoliopsida</taxon>
        <taxon>eudicotyledons</taxon>
        <taxon>Gunneridae</taxon>
        <taxon>Pentapetalae</taxon>
        <taxon>rosids</taxon>
        <taxon>malvids</taxon>
        <taxon>Brassicales</taxon>
        <taxon>Brassicaceae</taxon>
        <taxon>Coluteocarpeae</taxon>
        <taxon>Microthlaspi</taxon>
    </lineage>
</organism>
<keyword evidence="2" id="KW-1185">Reference proteome</keyword>
<dbReference type="Proteomes" id="UP000467841">
    <property type="component" value="Unassembled WGS sequence"/>
</dbReference>
<dbReference type="EMBL" id="CACVBM020001213">
    <property type="protein sequence ID" value="CAA7039581.1"/>
    <property type="molecule type" value="Genomic_DNA"/>
</dbReference>
<comment type="caution">
    <text evidence="1">The sequence shown here is derived from an EMBL/GenBank/DDBJ whole genome shotgun (WGS) entry which is preliminary data.</text>
</comment>
<evidence type="ECO:0000313" key="2">
    <source>
        <dbReference type="Proteomes" id="UP000467841"/>
    </source>
</evidence>
<dbReference type="AlphaFoldDB" id="A0A6D2JU22"/>
<evidence type="ECO:0000313" key="1">
    <source>
        <dbReference type="EMBL" id="CAA7039581.1"/>
    </source>
</evidence>
<reference evidence="1" key="1">
    <citation type="submission" date="2020-01" db="EMBL/GenBank/DDBJ databases">
        <authorList>
            <person name="Mishra B."/>
        </authorList>
    </citation>
    <scope>NUCLEOTIDE SEQUENCE [LARGE SCALE GENOMIC DNA]</scope>
</reference>
<gene>
    <name evidence="1" type="ORF">MERR_LOCUS26816</name>
</gene>
<protein>
    <submittedName>
        <fullName evidence="1">Uncharacterized protein</fullName>
    </submittedName>
</protein>
<name>A0A6D2JU22_9BRAS</name>
<sequence length="271" mass="30749">MREIGVIPEWTSRRRFPDDRPGAKLFRLALSTFESLRDERVDFAGSIELSSEEPSLSVVIDSPWDLKSPFSISRGEPYSLNTREPEWTAFERQADEKKPKCVLNGRNAKVNPLASLTEKRSLVTQLVVDPLRRFHSSSLYEGLGLAREEGCVLHFPCDQHTKAHPRNRLKFLLLLFLVKQCFFLLGTHLLDSYQYTFIREHAWHAIKGVLLLAQQPLTLFSLEFIRFSVAHPSVLYPSGFNPAHSLTSLFKVGLGFAHTSTKPLSLGKCPS</sequence>